<keyword evidence="4" id="KW-0560">Oxidoreductase</keyword>
<dbReference type="InterPro" id="IPR036318">
    <property type="entry name" value="FAD-bd_PCMH-like_sf"/>
</dbReference>
<dbReference type="InterPro" id="IPR006094">
    <property type="entry name" value="Oxid_FAD_bind_N"/>
</dbReference>
<proteinExistence type="inferred from homology"/>
<dbReference type="InterPro" id="IPR016166">
    <property type="entry name" value="FAD-bd_PCMH"/>
</dbReference>
<dbReference type="Gene3D" id="3.30.465.10">
    <property type="match status" value="1"/>
</dbReference>
<dbReference type="PANTHER" id="PTHR42973">
    <property type="entry name" value="BINDING OXIDOREDUCTASE, PUTATIVE (AFU_ORTHOLOGUE AFUA_1G17690)-RELATED"/>
    <property type="match status" value="1"/>
</dbReference>
<dbReference type="Pfam" id="PF01565">
    <property type="entry name" value="FAD_binding_4"/>
    <property type="match status" value="1"/>
</dbReference>
<feature type="chain" id="PRO_5004507644" evidence="5">
    <location>
        <begin position="27"/>
        <end position="488"/>
    </location>
</feature>
<dbReference type="GO" id="GO:0071949">
    <property type="term" value="F:FAD binding"/>
    <property type="evidence" value="ECO:0007669"/>
    <property type="project" value="InterPro"/>
</dbReference>
<sequence length="488" mass="52266">MYSFEASKFLAAELLIVGAITSSVSAQNSSTCAGVSDACTSLSAHFGDQILFPTSANYSAENLNYWDVRSSDLASTCMFLPTTADQVATAVALFNQCGAEFSVRGGGHMNFPGSNNIDDGILLAFDQMTSITVNTEASTVDVSPGNRWVDVYQALNATGAYAIGGRLKTIGVAGLALIGGHHYWNNKYGFAMDNVVNYEVVLGNGTQVSANNATNHDLFWALKGGANNFGIVTKFTMKTHQVPLISTTALTYSEEQFGGDIGAGFFNTISLNITTGVVSARIAGTQEGTESPPSRFANFTAIGPVSSSTNVMPPVTWHGALKTSDQFARVQFQSKTMTPDAARLIEIYQAWKASVTQAADVEGLQPTFVLNVISASGAKVGNNNGVGNVWGLEEKNLIIWQLSNGWVNQADDLRVTNWAKNFVDYHHSINQASSLASEFLYMGDIGENQNPFLGMPLANVQRMREVRSAYDPAGVFSNLNWGGFKLGH</sequence>
<evidence type="ECO:0000256" key="1">
    <source>
        <dbReference type="ARBA" id="ARBA00005466"/>
    </source>
</evidence>
<reference evidence="7 8" key="1">
    <citation type="journal article" date="2013" name="BMC Genomics">
        <title>Genomics-driven discovery of the pneumocandin biosynthetic gene cluster in the fungus Glarea lozoyensis.</title>
        <authorList>
            <person name="Chen L."/>
            <person name="Yue Q."/>
            <person name="Zhang X."/>
            <person name="Xiang M."/>
            <person name="Wang C."/>
            <person name="Li S."/>
            <person name="Che Y."/>
            <person name="Ortiz-Lopez F.J."/>
            <person name="Bills G.F."/>
            <person name="Liu X."/>
            <person name="An Z."/>
        </authorList>
    </citation>
    <scope>NUCLEOTIDE SEQUENCE [LARGE SCALE GENOMIC DNA]</scope>
    <source>
        <strain evidence="8">ATCC 20868 / MF5171</strain>
    </source>
</reference>
<dbReference type="OrthoDB" id="2151789at2759"/>
<feature type="domain" description="FAD-binding PCMH-type" evidence="6">
    <location>
        <begin position="71"/>
        <end position="242"/>
    </location>
</feature>
<accession>S3CTT5</accession>
<evidence type="ECO:0000259" key="6">
    <source>
        <dbReference type="PROSITE" id="PS51387"/>
    </source>
</evidence>
<dbReference type="Proteomes" id="UP000016922">
    <property type="component" value="Unassembled WGS sequence"/>
</dbReference>
<dbReference type="AlphaFoldDB" id="S3CTT5"/>
<keyword evidence="2" id="KW-0285">Flavoprotein</keyword>
<dbReference type="InterPro" id="IPR050416">
    <property type="entry name" value="FAD-linked_Oxidoreductase"/>
</dbReference>
<evidence type="ECO:0000256" key="3">
    <source>
        <dbReference type="ARBA" id="ARBA00022827"/>
    </source>
</evidence>
<dbReference type="GeneID" id="19468612"/>
<feature type="signal peptide" evidence="5">
    <location>
        <begin position="1"/>
        <end position="26"/>
    </location>
</feature>
<dbReference type="SUPFAM" id="SSF56176">
    <property type="entry name" value="FAD-binding/transporter-associated domain-like"/>
    <property type="match status" value="1"/>
</dbReference>
<dbReference type="GO" id="GO:0016491">
    <property type="term" value="F:oxidoreductase activity"/>
    <property type="evidence" value="ECO:0007669"/>
    <property type="project" value="UniProtKB-KW"/>
</dbReference>
<dbReference type="KEGG" id="glz:GLAREA_09565"/>
<gene>
    <name evidence="7" type="ORF">GLAREA_09565</name>
</gene>
<evidence type="ECO:0000313" key="7">
    <source>
        <dbReference type="EMBL" id="EPE28444.1"/>
    </source>
</evidence>
<evidence type="ECO:0000256" key="5">
    <source>
        <dbReference type="SAM" id="SignalP"/>
    </source>
</evidence>
<evidence type="ECO:0000256" key="2">
    <source>
        <dbReference type="ARBA" id="ARBA00022630"/>
    </source>
</evidence>
<keyword evidence="3" id="KW-0274">FAD</keyword>
<dbReference type="PANTHER" id="PTHR42973:SF53">
    <property type="entry name" value="FAD-BINDING PCMH-TYPE DOMAIN-CONTAINING PROTEIN-RELATED"/>
    <property type="match status" value="1"/>
</dbReference>
<name>S3CTT5_GLAL2</name>
<dbReference type="OMA" id="TLVLNTM"/>
<comment type="similarity">
    <text evidence="1">Belongs to the oxygen-dependent FAD-linked oxidoreductase family.</text>
</comment>
<organism evidence="7 8">
    <name type="scientific">Glarea lozoyensis (strain ATCC 20868 / MF5171)</name>
    <dbReference type="NCBI Taxonomy" id="1116229"/>
    <lineage>
        <taxon>Eukaryota</taxon>
        <taxon>Fungi</taxon>
        <taxon>Dikarya</taxon>
        <taxon>Ascomycota</taxon>
        <taxon>Pezizomycotina</taxon>
        <taxon>Leotiomycetes</taxon>
        <taxon>Helotiales</taxon>
        <taxon>Helotiaceae</taxon>
        <taxon>Glarea</taxon>
    </lineage>
</organism>
<keyword evidence="5" id="KW-0732">Signal</keyword>
<dbReference type="HOGENOM" id="CLU_018354_1_2_1"/>
<keyword evidence="8" id="KW-1185">Reference proteome</keyword>
<dbReference type="InterPro" id="IPR016169">
    <property type="entry name" value="FAD-bd_PCMH_sub2"/>
</dbReference>
<dbReference type="PROSITE" id="PS51387">
    <property type="entry name" value="FAD_PCMH"/>
    <property type="match status" value="1"/>
</dbReference>
<protein>
    <submittedName>
        <fullName evidence="7">FAD-binding protein</fullName>
    </submittedName>
</protein>
<dbReference type="RefSeq" id="XP_008084352.1">
    <property type="nucleotide sequence ID" value="XM_008086161.1"/>
</dbReference>
<dbReference type="EMBL" id="KE145368">
    <property type="protein sequence ID" value="EPE28444.1"/>
    <property type="molecule type" value="Genomic_DNA"/>
</dbReference>
<dbReference type="eggNOG" id="KOG1231">
    <property type="taxonomic scope" value="Eukaryota"/>
</dbReference>
<evidence type="ECO:0000256" key="4">
    <source>
        <dbReference type="ARBA" id="ARBA00023002"/>
    </source>
</evidence>
<evidence type="ECO:0000313" key="8">
    <source>
        <dbReference type="Proteomes" id="UP000016922"/>
    </source>
</evidence>